<keyword evidence="5" id="KW-0408">Iron</keyword>
<accession>A0A4S8KX46</accession>
<feature type="region of interest" description="Disordered" evidence="6">
    <location>
        <begin position="186"/>
        <end position="219"/>
    </location>
</feature>
<gene>
    <name evidence="8" type="ORF">K435DRAFT_785396</name>
</gene>
<dbReference type="EMBL" id="ML179894">
    <property type="protein sequence ID" value="THU80547.1"/>
    <property type="molecule type" value="Genomic_DNA"/>
</dbReference>
<proteinExistence type="predicted"/>
<name>A0A4S8KX46_DENBC</name>
<reference evidence="8 9" key="1">
    <citation type="journal article" date="2019" name="Nat. Ecol. Evol.">
        <title>Megaphylogeny resolves global patterns of mushroom evolution.</title>
        <authorList>
            <person name="Varga T."/>
            <person name="Krizsan K."/>
            <person name="Foldi C."/>
            <person name="Dima B."/>
            <person name="Sanchez-Garcia M."/>
            <person name="Sanchez-Ramirez S."/>
            <person name="Szollosi G.J."/>
            <person name="Szarkandi J.G."/>
            <person name="Papp V."/>
            <person name="Albert L."/>
            <person name="Andreopoulos W."/>
            <person name="Angelini C."/>
            <person name="Antonin V."/>
            <person name="Barry K.W."/>
            <person name="Bougher N.L."/>
            <person name="Buchanan P."/>
            <person name="Buyck B."/>
            <person name="Bense V."/>
            <person name="Catcheside P."/>
            <person name="Chovatia M."/>
            <person name="Cooper J."/>
            <person name="Damon W."/>
            <person name="Desjardin D."/>
            <person name="Finy P."/>
            <person name="Geml J."/>
            <person name="Haridas S."/>
            <person name="Hughes K."/>
            <person name="Justo A."/>
            <person name="Karasinski D."/>
            <person name="Kautmanova I."/>
            <person name="Kiss B."/>
            <person name="Kocsube S."/>
            <person name="Kotiranta H."/>
            <person name="LaButti K.M."/>
            <person name="Lechner B.E."/>
            <person name="Liimatainen K."/>
            <person name="Lipzen A."/>
            <person name="Lukacs Z."/>
            <person name="Mihaltcheva S."/>
            <person name="Morgado L.N."/>
            <person name="Niskanen T."/>
            <person name="Noordeloos M.E."/>
            <person name="Ohm R.A."/>
            <person name="Ortiz-Santana B."/>
            <person name="Ovrebo C."/>
            <person name="Racz N."/>
            <person name="Riley R."/>
            <person name="Savchenko A."/>
            <person name="Shiryaev A."/>
            <person name="Soop K."/>
            <person name="Spirin V."/>
            <person name="Szebenyi C."/>
            <person name="Tomsovsky M."/>
            <person name="Tulloss R.E."/>
            <person name="Uehling J."/>
            <person name="Grigoriev I.V."/>
            <person name="Vagvolgyi C."/>
            <person name="Papp T."/>
            <person name="Martin F.M."/>
            <person name="Miettinen O."/>
            <person name="Hibbett D.S."/>
            <person name="Nagy L.G."/>
        </authorList>
    </citation>
    <scope>NUCLEOTIDE SEQUENCE [LARGE SCALE GENOMIC DNA]</scope>
    <source>
        <strain evidence="8 9">CBS 962.96</strain>
    </source>
</reference>
<dbReference type="InterPro" id="IPR006620">
    <property type="entry name" value="Pro_4_hyd_alph"/>
</dbReference>
<keyword evidence="9" id="KW-1185">Reference proteome</keyword>
<evidence type="ECO:0000256" key="4">
    <source>
        <dbReference type="ARBA" id="ARBA00023002"/>
    </source>
</evidence>
<feature type="domain" description="Prolyl 4-hydroxylase alpha subunit" evidence="7">
    <location>
        <begin position="22"/>
        <end position="275"/>
    </location>
</feature>
<evidence type="ECO:0000259" key="7">
    <source>
        <dbReference type="SMART" id="SM00702"/>
    </source>
</evidence>
<comment type="cofactor">
    <cofactor evidence="1">
        <name>L-ascorbate</name>
        <dbReference type="ChEBI" id="CHEBI:38290"/>
    </cofactor>
</comment>
<dbReference type="OrthoDB" id="69177at2759"/>
<evidence type="ECO:0000256" key="2">
    <source>
        <dbReference type="ARBA" id="ARBA00022723"/>
    </source>
</evidence>
<keyword evidence="2" id="KW-0479">Metal-binding</keyword>
<dbReference type="Proteomes" id="UP000297245">
    <property type="component" value="Unassembled WGS sequence"/>
</dbReference>
<evidence type="ECO:0000256" key="5">
    <source>
        <dbReference type="ARBA" id="ARBA00023004"/>
    </source>
</evidence>
<evidence type="ECO:0000313" key="9">
    <source>
        <dbReference type="Proteomes" id="UP000297245"/>
    </source>
</evidence>
<dbReference type="Gene3D" id="2.60.120.620">
    <property type="entry name" value="q2cbj1_9rhob like domain"/>
    <property type="match status" value="1"/>
</dbReference>
<keyword evidence="4" id="KW-0560">Oxidoreductase</keyword>
<dbReference type="PANTHER" id="PTHR10869:SF241">
    <property type="entry name" value="FE2OG DIOXYGENASE DOMAIN-CONTAINING PROTEIN"/>
    <property type="match status" value="1"/>
</dbReference>
<dbReference type="Pfam" id="PF13640">
    <property type="entry name" value="2OG-FeII_Oxy_3"/>
    <property type="match status" value="1"/>
</dbReference>
<protein>
    <recommendedName>
        <fullName evidence="7">Prolyl 4-hydroxylase alpha subunit domain-containing protein</fullName>
    </recommendedName>
</protein>
<keyword evidence="3" id="KW-0223">Dioxygenase</keyword>
<dbReference type="GO" id="GO:0004656">
    <property type="term" value="F:procollagen-proline 4-dioxygenase activity"/>
    <property type="evidence" value="ECO:0007669"/>
    <property type="project" value="TreeGrafter"/>
</dbReference>
<dbReference type="SMART" id="SM00702">
    <property type="entry name" value="P4Hc"/>
    <property type="match status" value="1"/>
</dbReference>
<dbReference type="InterPro" id="IPR044862">
    <property type="entry name" value="Pro_4_hyd_alph_FE2OG_OXY"/>
</dbReference>
<evidence type="ECO:0000313" key="8">
    <source>
        <dbReference type="EMBL" id="THU80547.1"/>
    </source>
</evidence>
<dbReference type="InterPro" id="IPR045054">
    <property type="entry name" value="P4HA-like"/>
</dbReference>
<dbReference type="GO" id="GO:0031418">
    <property type="term" value="F:L-ascorbic acid binding"/>
    <property type="evidence" value="ECO:0007669"/>
    <property type="project" value="InterPro"/>
</dbReference>
<feature type="compositionally biased region" description="Polar residues" evidence="6">
    <location>
        <begin position="199"/>
        <end position="211"/>
    </location>
</feature>
<dbReference type="AlphaFoldDB" id="A0A4S8KX46"/>
<sequence length="295" mass="33279">MSPTSTLIDFGATPLAESYSGFYAKILDDVFTPEECRELIERASSSPEGWQAAGLRAGDPNNQTVHPNFRNSERIYVVDDELTGRIFERVRSLVEEDIGVIEAQGQWGVITGKVGRKQGPTWKLTGLNSRLSFLRYGPGHFFKPHCDGLNDGPDGMSKSFVTMHIYLTDETTESSDETFYTSFSRRSTSGVDTSGVYDTATSRNDPQSGVENSVPEDTSKRLAGGSTRFWTADRKEFLDVEPKIGRVLIFQQRMLIHSGEEVHSGMKYTIRGDFMFRELKEKDSERKKESRWLAW</sequence>
<evidence type="ECO:0000256" key="1">
    <source>
        <dbReference type="ARBA" id="ARBA00001961"/>
    </source>
</evidence>
<organism evidence="8 9">
    <name type="scientific">Dendrothele bispora (strain CBS 962.96)</name>
    <dbReference type="NCBI Taxonomy" id="1314807"/>
    <lineage>
        <taxon>Eukaryota</taxon>
        <taxon>Fungi</taxon>
        <taxon>Dikarya</taxon>
        <taxon>Basidiomycota</taxon>
        <taxon>Agaricomycotina</taxon>
        <taxon>Agaricomycetes</taxon>
        <taxon>Agaricomycetidae</taxon>
        <taxon>Agaricales</taxon>
        <taxon>Agaricales incertae sedis</taxon>
        <taxon>Dendrothele</taxon>
    </lineage>
</organism>
<evidence type="ECO:0000256" key="3">
    <source>
        <dbReference type="ARBA" id="ARBA00022964"/>
    </source>
</evidence>
<dbReference type="PANTHER" id="PTHR10869">
    <property type="entry name" value="PROLYL 4-HYDROXYLASE ALPHA SUBUNIT"/>
    <property type="match status" value="1"/>
</dbReference>
<evidence type="ECO:0000256" key="6">
    <source>
        <dbReference type="SAM" id="MobiDB-lite"/>
    </source>
</evidence>
<dbReference type="GO" id="GO:0005783">
    <property type="term" value="C:endoplasmic reticulum"/>
    <property type="evidence" value="ECO:0007669"/>
    <property type="project" value="TreeGrafter"/>
</dbReference>
<dbReference type="GO" id="GO:0005506">
    <property type="term" value="F:iron ion binding"/>
    <property type="evidence" value="ECO:0007669"/>
    <property type="project" value="InterPro"/>
</dbReference>